<comment type="caution">
    <text evidence="3">The sequence shown here is derived from an EMBL/GenBank/DDBJ whole genome shotgun (WGS) entry which is preliminary data.</text>
</comment>
<dbReference type="AlphaFoldDB" id="A0A2U1TC73"/>
<reference evidence="4" key="1">
    <citation type="submission" date="2018-04" db="EMBL/GenBank/DDBJ databases">
        <authorList>
            <person name="Liu S."/>
            <person name="Wang Z."/>
            <person name="Li J."/>
        </authorList>
    </citation>
    <scope>NUCLEOTIDE SEQUENCE [LARGE SCALE GENOMIC DNA]</scope>
    <source>
        <strain evidence="4">622</strain>
    </source>
</reference>
<evidence type="ECO:0008006" key="5">
    <source>
        <dbReference type="Google" id="ProtNLM"/>
    </source>
</evidence>
<keyword evidence="2" id="KW-0732">Signal</keyword>
<sequence>MIRPRRLPAAAALVVGILAVTACTPSGASEKAGTTTVTMSPDAGLTVLADTDETAASVATSRALFETAPLVVVAPAGAAEAQNVAARAAVALGVPLLIDGPAAVPTAGDAQTEPTPPADSTDAPTPLDDELTRLDTTTAVVVGDAAGTSLDESLTVVQVEATVTAASATIGHTLTEPASADPATFAAEIAALEATTATEATDTSNTGGTSTPSDDIPALERPAPIDDTAAIAIDGAAQLASIATARSAGIPVHLLTGGSANPQANASVIDALHASKTDKTLAIGAAFGAEPALDWKVRTARSGTQLPGGGQLLFENHQFVAIYGTPTTSVLGVLGEQDAAGSVERARQVAAPFQALSPKTVVPMFEIIASVAAGGPGDDGNFSNELSPESLKPWIDAAADAGIYVVIDLQPGRTDFLTQAKQYQSLLELPNVGLALDPEWRLAPDQRHLHDIGSVSAAEVNSVTHWLADLTNEKGLPQKMLVVHQFRPSMLTDREALDLSRPEIGMLLHVDGQGGQPDKQATWANIKRDAPAGVAWGWKNFYDEDTPMLTPEQTMSKVHPTPELITYQ</sequence>
<dbReference type="PROSITE" id="PS51257">
    <property type="entry name" value="PROKAR_LIPOPROTEIN"/>
    <property type="match status" value="1"/>
</dbReference>
<proteinExistence type="predicted"/>
<name>A0A2U1TC73_9MICO</name>
<gene>
    <name evidence="3" type="ORF">DF223_12955</name>
</gene>
<dbReference type="Proteomes" id="UP000244962">
    <property type="component" value="Unassembled WGS sequence"/>
</dbReference>
<dbReference type="RefSeq" id="WP_108963470.1">
    <property type="nucleotide sequence ID" value="NZ_QEFB01000013.1"/>
</dbReference>
<protein>
    <recommendedName>
        <fullName evidence="5">Lipoprotein</fullName>
    </recommendedName>
</protein>
<evidence type="ECO:0000313" key="4">
    <source>
        <dbReference type="Proteomes" id="UP000244962"/>
    </source>
</evidence>
<feature type="signal peptide" evidence="2">
    <location>
        <begin position="1"/>
        <end position="28"/>
    </location>
</feature>
<feature type="region of interest" description="Disordered" evidence="1">
    <location>
        <begin position="104"/>
        <end position="129"/>
    </location>
</feature>
<evidence type="ECO:0000256" key="1">
    <source>
        <dbReference type="SAM" id="MobiDB-lite"/>
    </source>
</evidence>
<feature type="region of interest" description="Disordered" evidence="1">
    <location>
        <begin position="196"/>
        <end position="221"/>
    </location>
</feature>
<feature type="compositionally biased region" description="Polar residues" evidence="1">
    <location>
        <begin position="204"/>
        <end position="213"/>
    </location>
</feature>
<accession>A0A2U1TC73</accession>
<evidence type="ECO:0000313" key="3">
    <source>
        <dbReference type="EMBL" id="PWC06487.1"/>
    </source>
</evidence>
<dbReference type="EMBL" id="QEFB01000013">
    <property type="protein sequence ID" value="PWC06487.1"/>
    <property type="molecule type" value="Genomic_DNA"/>
</dbReference>
<keyword evidence="4" id="KW-1185">Reference proteome</keyword>
<feature type="chain" id="PRO_5015526932" description="Lipoprotein" evidence="2">
    <location>
        <begin position="29"/>
        <end position="568"/>
    </location>
</feature>
<evidence type="ECO:0000256" key="2">
    <source>
        <dbReference type="SAM" id="SignalP"/>
    </source>
</evidence>
<organism evidence="3 4">
    <name type="scientific">Mycetocola zhujimingii</name>
    <dbReference type="NCBI Taxonomy" id="2079792"/>
    <lineage>
        <taxon>Bacteria</taxon>
        <taxon>Bacillati</taxon>
        <taxon>Actinomycetota</taxon>
        <taxon>Actinomycetes</taxon>
        <taxon>Micrococcales</taxon>
        <taxon>Microbacteriaceae</taxon>
        <taxon>Mycetocola</taxon>
    </lineage>
</organism>